<dbReference type="EMBL" id="JBDJAW010000003">
    <property type="protein sequence ID" value="MEN3534678.1"/>
    <property type="molecule type" value="Genomic_DNA"/>
</dbReference>
<dbReference type="Gene3D" id="3.40.50.2300">
    <property type="match status" value="2"/>
</dbReference>
<dbReference type="PANTHER" id="PTHR46847">
    <property type="entry name" value="D-ALLOSE-BINDING PERIPLASMIC PROTEIN-RELATED"/>
    <property type="match status" value="1"/>
</dbReference>
<evidence type="ECO:0000256" key="2">
    <source>
        <dbReference type="ARBA" id="ARBA00007639"/>
    </source>
</evidence>
<comment type="subcellular location">
    <subcellularLocation>
        <location evidence="1">Cell envelope</location>
    </subcellularLocation>
</comment>
<comment type="similarity">
    <text evidence="2">Belongs to the bacterial solute-binding protein 2 family.</text>
</comment>
<dbReference type="SUPFAM" id="SSF53822">
    <property type="entry name" value="Periplasmic binding protein-like I"/>
    <property type="match status" value="1"/>
</dbReference>
<dbReference type="InterPro" id="IPR028082">
    <property type="entry name" value="Peripla_BP_I"/>
</dbReference>
<keyword evidence="3 4" id="KW-0732">Signal</keyword>
<evidence type="ECO:0000256" key="4">
    <source>
        <dbReference type="SAM" id="SignalP"/>
    </source>
</evidence>
<dbReference type="RefSeq" id="WP_346224755.1">
    <property type="nucleotide sequence ID" value="NZ_JBDJAW010000003.1"/>
</dbReference>
<comment type="caution">
    <text evidence="6">The sequence shown here is derived from an EMBL/GenBank/DDBJ whole genome shotgun (WGS) entry which is preliminary data.</text>
</comment>
<evidence type="ECO:0000256" key="3">
    <source>
        <dbReference type="ARBA" id="ARBA00022729"/>
    </source>
</evidence>
<dbReference type="InterPro" id="IPR025997">
    <property type="entry name" value="SBP_2_dom"/>
</dbReference>
<reference evidence="6 7" key="1">
    <citation type="submission" date="2024-05" db="EMBL/GenBank/DDBJ databases">
        <title>Microbispora sp.ZYX-F-249.</title>
        <authorList>
            <person name="Xie H."/>
        </authorList>
    </citation>
    <scope>NUCLEOTIDE SEQUENCE [LARGE SCALE GENOMIC DNA]</scope>
    <source>
        <strain evidence="6 7">ZYX-F-249</strain>
    </source>
</reference>
<evidence type="ECO:0000313" key="6">
    <source>
        <dbReference type="EMBL" id="MEN3534678.1"/>
    </source>
</evidence>
<feature type="domain" description="Periplasmic binding protein" evidence="5">
    <location>
        <begin position="41"/>
        <end position="295"/>
    </location>
</feature>
<gene>
    <name evidence="6" type="ORF">AAH991_06165</name>
</gene>
<evidence type="ECO:0000259" key="5">
    <source>
        <dbReference type="Pfam" id="PF13407"/>
    </source>
</evidence>
<dbReference type="Pfam" id="PF13407">
    <property type="entry name" value="Peripla_BP_4"/>
    <property type="match status" value="1"/>
</dbReference>
<proteinExistence type="inferred from homology"/>
<dbReference type="Proteomes" id="UP001447516">
    <property type="component" value="Unassembled WGS sequence"/>
</dbReference>
<evidence type="ECO:0000256" key="1">
    <source>
        <dbReference type="ARBA" id="ARBA00004196"/>
    </source>
</evidence>
<organism evidence="6 7">
    <name type="scientific">Microbispora maris</name>
    <dbReference type="NCBI Taxonomy" id="3144104"/>
    <lineage>
        <taxon>Bacteria</taxon>
        <taxon>Bacillati</taxon>
        <taxon>Actinomycetota</taxon>
        <taxon>Actinomycetes</taxon>
        <taxon>Streptosporangiales</taxon>
        <taxon>Streptosporangiaceae</taxon>
        <taxon>Microbispora</taxon>
    </lineage>
</organism>
<feature type="signal peptide" evidence="4">
    <location>
        <begin position="1"/>
        <end position="27"/>
    </location>
</feature>
<feature type="chain" id="PRO_5045138265" evidence="4">
    <location>
        <begin position="28"/>
        <end position="328"/>
    </location>
</feature>
<dbReference type="PANTHER" id="PTHR46847:SF1">
    <property type="entry name" value="D-ALLOSE-BINDING PERIPLASMIC PROTEIN-RELATED"/>
    <property type="match status" value="1"/>
</dbReference>
<name>A0ABV0AJI9_9ACTN</name>
<dbReference type="PROSITE" id="PS51257">
    <property type="entry name" value="PROKAR_LIPOPROTEIN"/>
    <property type="match status" value="1"/>
</dbReference>
<protein>
    <submittedName>
        <fullName evidence="6">Substrate-binding domain-containing protein</fullName>
    </submittedName>
</protein>
<accession>A0ABV0AJI9</accession>
<keyword evidence="7" id="KW-1185">Reference proteome</keyword>
<sequence>MKRTIPVLAASALAVGLLAGCGTSSSADDAGGGKSAAGKKIVMLLNDQFDPYYLTLVAGAEAEAKKQGFEFSWQAPSTLDVASQTQLLQSVAARKPDGIIMSALDAKAMIAPMKQVMAQGIPIITVDADVADPSARLATVTSDGEAAGRLAAETMDKLLGGKGKVAFEGYTPGTSSTDARLRGWQEGLKQTGLEYVAERYDATDLTTIAGTVSAVLKRYPDLAGIFTNWTNPTLGAAQAVQAAGKSDQVKIVGFDASPDEVSLLKRGLVSALIIQKPGDMGVRAVSDLAAYLKDGTKPQSVSLDAVVATKENMNDPAVSAYFYKAGKQ</sequence>
<evidence type="ECO:0000313" key="7">
    <source>
        <dbReference type="Proteomes" id="UP001447516"/>
    </source>
</evidence>